<dbReference type="SUPFAM" id="SSF52540">
    <property type="entry name" value="P-loop containing nucleoside triphosphate hydrolases"/>
    <property type="match status" value="1"/>
</dbReference>
<dbReference type="RefSeq" id="WP_013739305.1">
    <property type="nucleotide sequence ID" value="NC_015436.1"/>
</dbReference>
<dbReference type="EC" id="2.7.1.71" evidence="7"/>
<evidence type="ECO:0000256" key="5">
    <source>
        <dbReference type="ARBA" id="ARBA00022840"/>
    </source>
</evidence>
<keyword evidence="7" id="KW-0460">Magnesium</keyword>
<accession>F4GKZ6</accession>
<reference evidence="9" key="1">
    <citation type="submission" date="2011-04" db="EMBL/GenBank/DDBJ databases">
        <title>The complete genome of Spirochaeta coccoides DSM 17374.</title>
        <authorList>
            <person name="Lucas S."/>
            <person name="Copeland A."/>
            <person name="Lapidus A."/>
            <person name="Bruce D."/>
            <person name="Goodwin L."/>
            <person name="Pitluck S."/>
            <person name="Peters L."/>
            <person name="Kyrpides N."/>
            <person name="Mavromatis K."/>
            <person name="Pagani I."/>
            <person name="Ivanova N."/>
            <person name="Ovchinnikova G."/>
            <person name="Lu M."/>
            <person name="Detter J.C."/>
            <person name="Tapia R."/>
            <person name="Han C."/>
            <person name="Land M."/>
            <person name="Hauser L."/>
            <person name="Markowitz V."/>
            <person name="Cheng J.-F."/>
            <person name="Hugenholtz P."/>
            <person name="Woyke T."/>
            <person name="Wu D."/>
            <person name="Spring S."/>
            <person name="Schroeder M."/>
            <person name="Brambilla E."/>
            <person name="Klenk H.-P."/>
            <person name="Eisen J.A."/>
        </authorList>
    </citation>
    <scope>NUCLEOTIDE SEQUENCE [LARGE SCALE GENOMIC DNA]</scope>
    <source>
        <strain evidence="9">ATCC BAA-1237 / DSM 17374 / SPN1</strain>
    </source>
</reference>
<dbReference type="GO" id="GO:0009423">
    <property type="term" value="P:chorismate biosynthetic process"/>
    <property type="evidence" value="ECO:0007669"/>
    <property type="project" value="UniProtKB-UniRule"/>
</dbReference>
<evidence type="ECO:0000313" key="9">
    <source>
        <dbReference type="Proteomes" id="UP000007939"/>
    </source>
</evidence>
<comment type="caution">
    <text evidence="7">Lacks conserved residue(s) required for the propagation of feature annotation.</text>
</comment>
<dbReference type="GO" id="GO:0005829">
    <property type="term" value="C:cytosol"/>
    <property type="evidence" value="ECO:0007669"/>
    <property type="project" value="TreeGrafter"/>
</dbReference>
<keyword evidence="5 7" id="KW-0067">ATP-binding</keyword>
<dbReference type="KEGG" id="scc:Spico_0683"/>
<dbReference type="EMBL" id="CP002659">
    <property type="protein sequence ID" value="AEC01909.1"/>
    <property type="molecule type" value="Genomic_DNA"/>
</dbReference>
<dbReference type="STRING" id="760011.Spico_0683"/>
<feature type="binding site" evidence="7">
    <location>
        <position position="19"/>
    </location>
    <ligand>
        <name>Mg(2+)</name>
        <dbReference type="ChEBI" id="CHEBI:18420"/>
    </ligand>
</feature>
<dbReference type="GO" id="GO:0000287">
    <property type="term" value="F:magnesium ion binding"/>
    <property type="evidence" value="ECO:0007669"/>
    <property type="project" value="UniProtKB-UniRule"/>
</dbReference>
<comment type="function">
    <text evidence="7">Catalyzes the specific phosphorylation of the 3-hydroxyl group of shikimic acid using ATP as a cosubstrate.</text>
</comment>
<keyword evidence="9" id="KW-1185">Reference proteome</keyword>
<keyword evidence="1 7" id="KW-0028">Amino-acid biosynthesis</keyword>
<dbReference type="UniPathway" id="UPA00053">
    <property type="reaction ID" value="UER00088"/>
</dbReference>
<sequence length="194" mass="21604">MSGTEPYLFFCGIKHSGKSTMSAFMSKETGLACFDTDDIILASFPGIHTIRSVYHLLGKESFMEKEAAALSSLADFKPTVTWKGYRGVVSLGGGACDNAPVMDFVTAHGTLVYLAVPEDILFRRISIGGIPPFLDAEHPRESFHQLYSLRNQLYGKHARLVIRLPDCHGRADTFRYLFEQLSDYVDAQSMPEKQ</sequence>
<comment type="catalytic activity">
    <reaction evidence="7">
        <text>shikimate + ATP = 3-phosphoshikimate + ADP + H(+)</text>
        <dbReference type="Rhea" id="RHEA:13121"/>
        <dbReference type="ChEBI" id="CHEBI:15378"/>
        <dbReference type="ChEBI" id="CHEBI:30616"/>
        <dbReference type="ChEBI" id="CHEBI:36208"/>
        <dbReference type="ChEBI" id="CHEBI:145989"/>
        <dbReference type="ChEBI" id="CHEBI:456216"/>
        <dbReference type="EC" id="2.7.1.71"/>
    </reaction>
</comment>
<feature type="binding site" evidence="7">
    <location>
        <position position="150"/>
    </location>
    <ligand>
        <name>substrate</name>
    </ligand>
</feature>
<dbReference type="eggNOG" id="COG0703">
    <property type="taxonomic scope" value="Bacteria"/>
</dbReference>
<keyword evidence="3 7" id="KW-0547">Nucleotide-binding</keyword>
<dbReference type="Pfam" id="PF01202">
    <property type="entry name" value="SKI"/>
    <property type="match status" value="1"/>
</dbReference>
<dbReference type="InterPro" id="IPR027417">
    <property type="entry name" value="P-loop_NTPase"/>
</dbReference>
<dbReference type="Proteomes" id="UP000007939">
    <property type="component" value="Chromosome"/>
</dbReference>
<dbReference type="GO" id="GO:0009073">
    <property type="term" value="P:aromatic amino acid family biosynthetic process"/>
    <property type="evidence" value="ECO:0007669"/>
    <property type="project" value="UniProtKB-KW"/>
</dbReference>
<dbReference type="GO" id="GO:0005524">
    <property type="term" value="F:ATP binding"/>
    <property type="evidence" value="ECO:0007669"/>
    <property type="project" value="UniProtKB-UniRule"/>
</dbReference>
<dbReference type="PRINTS" id="PR01100">
    <property type="entry name" value="SHIKIMTKNASE"/>
</dbReference>
<dbReference type="HAMAP" id="MF_00109">
    <property type="entry name" value="Shikimate_kinase"/>
    <property type="match status" value="1"/>
</dbReference>
<comment type="cofactor">
    <cofactor evidence="7">
        <name>Mg(2+)</name>
        <dbReference type="ChEBI" id="CHEBI:18420"/>
    </cofactor>
    <text evidence="7">Binds 1 Mg(2+) ion per subunit.</text>
</comment>
<evidence type="ECO:0000256" key="2">
    <source>
        <dbReference type="ARBA" id="ARBA00022679"/>
    </source>
</evidence>
<comment type="pathway">
    <text evidence="7">Metabolic intermediate biosynthesis; chorismate biosynthesis; chorismate from D-erythrose 4-phosphate and phosphoenolpyruvate: step 5/7.</text>
</comment>
<dbReference type="Gene3D" id="3.40.50.300">
    <property type="entry name" value="P-loop containing nucleotide triphosphate hydrolases"/>
    <property type="match status" value="1"/>
</dbReference>
<comment type="similarity">
    <text evidence="7">Belongs to the shikimate kinase family.</text>
</comment>
<evidence type="ECO:0000256" key="1">
    <source>
        <dbReference type="ARBA" id="ARBA00022605"/>
    </source>
</evidence>
<proteinExistence type="inferred from homology"/>
<dbReference type="PANTHER" id="PTHR21087">
    <property type="entry name" value="SHIKIMATE KINASE"/>
    <property type="match status" value="1"/>
</dbReference>
<reference evidence="8 9" key="2">
    <citation type="journal article" date="2012" name="Stand. Genomic Sci.">
        <title>Complete genome sequence of the termite hindgut bacterium Spirochaeta coccoides type strain (SPN1(T)), reclassification in the genus Sphaerochaeta as Sphaerochaeta coccoides comb. nov. and emendations of the family Spirochaetaceae and the genus Sphaerochaeta.</title>
        <authorList>
            <person name="Abt B."/>
            <person name="Han C."/>
            <person name="Scheuner C."/>
            <person name="Lu M."/>
            <person name="Lapidus A."/>
            <person name="Nolan M."/>
            <person name="Lucas S."/>
            <person name="Hammon N."/>
            <person name="Deshpande S."/>
            <person name="Cheng J.F."/>
            <person name="Tapia R."/>
            <person name="Goodwin L.A."/>
            <person name="Pitluck S."/>
            <person name="Liolios K."/>
            <person name="Pagani I."/>
            <person name="Ivanova N."/>
            <person name="Mavromatis K."/>
            <person name="Mikhailova N."/>
            <person name="Huntemann M."/>
            <person name="Pati A."/>
            <person name="Chen A."/>
            <person name="Palaniappan K."/>
            <person name="Land M."/>
            <person name="Hauser L."/>
            <person name="Brambilla E.M."/>
            <person name="Rohde M."/>
            <person name="Spring S."/>
            <person name="Gronow S."/>
            <person name="Goker M."/>
            <person name="Woyke T."/>
            <person name="Bristow J."/>
            <person name="Eisen J.A."/>
            <person name="Markowitz V."/>
            <person name="Hugenholtz P."/>
            <person name="Kyrpides N.C."/>
            <person name="Klenk H.P."/>
            <person name="Detter J.C."/>
        </authorList>
    </citation>
    <scope>NUCLEOTIDE SEQUENCE [LARGE SCALE GENOMIC DNA]</scope>
    <source>
        <strain evidence="9">ATCC BAA-1237 / DSM 17374 / SPN1</strain>
    </source>
</reference>
<evidence type="ECO:0000313" key="8">
    <source>
        <dbReference type="EMBL" id="AEC01909.1"/>
    </source>
</evidence>
<evidence type="ECO:0000256" key="7">
    <source>
        <dbReference type="HAMAP-Rule" id="MF_00109"/>
    </source>
</evidence>
<comment type="subcellular location">
    <subcellularLocation>
        <location evidence="7">Cytoplasm</location>
    </subcellularLocation>
</comment>
<feature type="binding site" evidence="7">
    <location>
        <position position="93"/>
    </location>
    <ligand>
        <name>substrate</name>
    </ligand>
</feature>
<feature type="binding site" evidence="7">
    <location>
        <begin position="15"/>
        <end position="20"/>
    </location>
    <ligand>
        <name>ATP</name>
        <dbReference type="ChEBI" id="CHEBI:30616"/>
    </ligand>
</feature>
<name>F4GKZ6_PARC1</name>
<dbReference type="GO" id="GO:0004765">
    <property type="term" value="F:shikimate kinase activity"/>
    <property type="evidence" value="ECO:0007669"/>
    <property type="project" value="UniProtKB-UniRule"/>
</dbReference>
<keyword evidence="7" id="KW-0479">Metal-binding</keyword>
<dbReference type="InterPro" id="IPR000623">
    <property type="entry name" value="Shikimate_kinase/TSH1"/>
</dbReference>
<evidence type="ECO:0000256" key="3">
    <source>
        <dbReference type="ARBA" id="ARBA00022741"/>
    </source>
</evidence>
<comment type="subunit">
    <text evidence="7">Monomer.</text>
</comment>
<keyword evidence="2 7" id="KW-0808">Transferase</keyword>
<gene>
    <name evidence="7" type="primary">aroK</name>
    <name evidence="8" type="ordered locus">Spico_0683</name>
</gene>
<dbReference type="GO" id="GO:0008652">
    <property type="term" value="P:amino acid biosynthetic process"/>
    <property type="evidence" value="ECO:0007669"/>
    <property type="project" value="UniProtKB-KW"/>
</dbReference>
<keyword evidence="7" id="KW-0963">Cytoplasm</keyword>
<organism evidence="8 9">
    <name type="scientific">Parasphaerochaeta coccoides (strain ATCC BAA-1237 / DSM 17374 / SPN1)</name>
    <name type="common">Sphaerochaeta coccoides</name>
    <dbReference type="NCBI Taxonomy" id="760011"/>
    <lineage>
        <taxon>Bacteria</taxon>
        <taxon>Pseudomonadati</taxon>
        <taxon>Spirochaetota</taxon>
        <taxon>Spirochaetia</taxon>
        <taxon>Spirochaetales</taxon>
        <taxon>Sphaerochaetaceae</taxon>
        <taxon>Parasphaerochaeta</taxon>
    </lineage>
</organism>
<evidence type="ECO:0000256" key="4">
    <source>
        <dbReference type="ARBA" id="ARBA00022777"/>
    </source>
</evidence>
<feature type="binding site" evidence="7">
    <location>
        <position position="37"/>
    </location>
    <ligand>
        <name>substrate</name>
    </ligand>
</feature>
<keyword evidence="6 7" id="KW-0057">Aromatic amino acid biosynthesis</keyword>
<keyword evidence="4 7" id="KW-0418">Kinase</keyword>
<dbReference type="AlphaFoldDB" id="F4GKZ6"/>
<dbReference type="InterPro" id="IPR031322">
    <property type="entry name" value="Shikimate/glucono_kinase"/>
</dbReference>
<protein>
    <recommendedName>
        <fullName evidence="7">Shikimate kinase</fullName>
        <shortName evidence="7">SK</shortName>
        <ecNumber evidence="7">2.7.1.71</ecNumber>
    </recommendedName>
</protein>
<dbReference type="HOGENOM" id="CLU_057607_4_2_12"/>
<dbReference type="PANTHER" id="PTHR21087:SF16">
    <property type="entry name" value="SHIKIMATE KINASE 1, CHLOROPLASTIC"/>
    <property type="match status" value="1"/>
</dbReference>
<evidence type="ECO:0000256" key="6">
    <source>
        <dbReference type="ARBA" id="ARBA00023141"/>
    </source>
</evidence>